<dbReference type="EMBL" id="JAUJEA010000001">
    <property type="protein sequence ID" value="MDN5200206.1"/>
    <property type="molecule type" value="Genomic_DNA"/>
</dbReference>
<evidence type="ECO:0000256" key="3">
    <source>
        <dbReference type="ARBA" id="ARBA00022692"/>
    </source>
</evidence>
<evidence type="ECO:0000256" key="4">
    <source>
        <dbReference type="ARBA" id="ARBA00023136"/>
    </source>
</evidence>
<evidence type="ECO:0000256" key="2">
    <source>
        <dbReference type="ARBA" id="ARBA00022452"/>
    </source>
</evidence>
<dbReference type="InterPro" id="IPR051906">
    <property type="entry name" value="TolC-like"/>
</dbReference>
<accession>A0ABT8KHL0</accession>
<evidence type="ECO:0000313" key="8">
    <source>
        <dbReference type="Proteomes" id="UP001172082"/>
    </source>
</evidence>
<dbReference type="Proteomes" id="UP001172082">
    <property type="component" value="Unassembled WGS sequence"/>
</dbReference>
<keyword evidence="8" id="KW-1185">Reference proteome</keyword>
<comment type="subcellular location">
    <subcellularLocation>
        <location evidence="1">Cell outer membrane</location>
    </subcellularLocation>
</comment>
<keyword evidence="2" id="KW-1134">Transmembrane beta strand</keyword>
<name>A0ABT8KHL0_9BACT</name>
<evidence type="ECO:0000256" key="6">
    <source>
        <dbReference type="SAM" id="Phobius"/>
    </source>
</evidence>
<keyword evidence="5" id="KW-0998">Cell outer membrane</keyword>
<feature type="transmembrane region" description="Helical" evidence="6">
    <location>
        <begin position="7"/>
        <end position="27"/>
    </location>
</feature>
<keyword evidence="3 6" id="KW-0812">Transmembrane</keyword>
<dbReference type="PANTHER" id="PTHR30026:SF20">
    <property type="entry name" value="OUTER MEMBRANE PROTEIN TOLC"/>
    <property type="match status" value="1"/>
</dbReference>
<dbReference type="PANTHER" id="PTHR30026">
    <property type="entry name" value="OUTER MEMBRANE PROTEIN TOLC"/>
    <property type="match status" value="1"/>
</dbReference>
<evidence type="ECO:0000256" key="5">
    <source>
        <dbReference type="ARBA" id="ARBA00023237"/>
    </source>
</evidence>
<protein>
    <submittedName>
        <fullName evidence="7">TolC family protein</fullName>
    </submittedName>
</protein>
<keyword evidence="4 6" id="KW-0472">Membrane</keyword>
<sequence>MTLINQLGGWSFWILWVIFIAIQFHAFGQSQLILSPENDRENIDEDFELLPVAQLIDSALQRSLLMKDYEADLKQRKITLAEERFNILKAISFTGSYSYGTNASFSSSETTTSDLNNSIRFSESAIYSLGARLNVSLADILNRKHKIKKVNLDITKAELAREQFENDLKEQIVALYHECLLNKKLLDLFASNQESASLNLQMARNQFVQGDLEVKEMTNAIDLHTKSFADFEAGKVKLEMSMYRLSELTGIAVDSLLKKNN</sequence>
<evidence type="ECO:0000313" key="7">
    <source>
        <dbReference type="EMBL" id="MDN5200206.1"/>
    </source>
</evidence>
<dbReference type="SUPFAM" id="SSF56954">
    <property type="entry name" value="Outer membrane efflux proteins (OEP)"/>
    <property type="match status" value="1"/>
</dbReference>
<evidence type="ECO:0000256" key="1">
    <source>
        <dbReference type="ARBA" id="ARBA00004442"/>
    </source>
</evidence>
<reference evidence="7" key="1">
    <citation type="submission" date="2023-06" db="EMBL/GenBank/DDBJ databases">
        <title>Genomic of Parafulvivirga corallium.</title>
        <authorList>
            <person name="Wang G."/>
        </authorList>
    </citation>
    <scope>NUCLEOTIDE SEQUENCE</scope>
    <source>
        <strain evidence="7">BMA10</strain>
    </source>
</reference>
<keyword evidence="6" id="KW-1133">Transmembrane helix</keyword>
<dbReference type="Gene3D" id="1.20.1600.10">
    <property type="entry name" value="Outer membrane efflux proteins (OEP)"/>
    <property type="match status" value="1"/>
</dbReference>
<gene>
    <name evidence="7" type="ORF">QQ008_02510</name>
</gene>
<dbReference type="RefSeq" id="WP_346750232.1">
    <property type="nucleotide sequence ID" value="NZ_JAUJEA010000001.1"/>
</dbReference>
<comment type="caution">
    <text evidence="7">The sequence shown here is derived from an EMBL/GenBank/DDBJ whole genome shotgun (WGS) entry which is preliminary data.</text>
</comment>
<proteinExistence type="predicted"/>
<organism evidence="7 8">
    <name type="scientific">Splendidivirga corallicola</name>
    <dbReference type="NCBI Taxonomy" id="3051826"/>
    <lineage>
        <taxon>Bacteria</taxon>
        <taxon>Pseudomonadati</taxon>
        <taxon>Bacteroidota</taxon>
        <taxon>Cytophagia</taxon>
        <taxon>Cytophagales</taxon>
        <taxon>Splendidivirgaceae</taxon>
        <taxon>Splendidivirga</taxon>
    </lineage>
</organism>